<dbReference type="Proteomes" id="UP001501729">
    <property type="component" value="Unassembled WGS sequence"/>
</dbReference>
<evidence type="ECO:0000256" key="4">
    <source>
        <dbReference type="ARBA" id="ARBA00022777"/>
    </source>
</evidence>
<evidence type="ECO:0000313" key="8">
    <source>
        <dbReference type="Proteomes" id="UP001501729"/>
    </source>
</evidence>
<dbReference type="InterPro" id="IPR003594">
    <property type="entry name" value="HATPase_dom"/>
</dbReference>
<dbReference type="SUPFAM" id="SSF55874">
    <property type="entry name" value="ATPase domain of HSP90 chaperone/DNA topoisomerase II/histidine kinase"/>
    <property type="match status" value="1"/>
</dbReference>
<comment type="catalytic activity">
    <reaction evidence="1">
        <text>ATP + protein L-histidine = ADP + protein N-phospho-L-histidine.</text>
        <dbReference type="EC" id="2.7.13.3"/>
    </reaction>
</comment>
<evidence type="ECO:0000256" key="3">
    <source>
        <dbReference type="ARBA" id="ARBA00022679"/>
    </source>
</evidence>
<reference evidence="7 8" key="1">
    <citation type="journal article" date="2019" name="Int. J. Syst. Evol. Microbiol.">
        <title>The Global Catalogue of Microorganisms (GCM) 10K type strain sequencing project: providing services to taxonomists for standard genome sequencing and annotation.</title>
        <authorList>
            <consortium name="The Broad Institute Genomics Platform"/>
            <consortium name="The Broad Institute Genome Sequencing Center for Infectious Disease"/>
            <person name="Wu L."/>
            <person name="Ma J."/>
        </authorList>
    </citation>
    <scope>NUCLEOTIDE SEQUENCE [LARGE SCALE GENOMIC DNA]</scope>
    <source>
        <strain evidence="7 8">JCM 17504</strain>
    </source>
</reference>
<evidence type="ECO:0000256" key="1">
    <source>
        <dbReference type="ARBA" id="ARBA00000085"/>
    </source>
</evidence>
<dbReference type="EMBL" id="BAABKX010000003">
    <property type="protein sequence ID" value="GAA5049128.1"/>
    <property type="molecule type" value="Genomic_DNA"/>
</dbReference>
<keyword evidence="8" id="KW-1185">Reference proteome</keyword>
<dbReference type="InterPro" id="IPR036890">
    <property type="entry name" value="HATPase_C_sf"/>
</dbReference>
<dbReference type="PANTHER" id="PTHR43711">
    <property type="entry name" value="TWO-COMPONENT HISTIDINE KINASE"/>
    <property type="match status" value="1"/>
</dbReference>
<feature type="domain" description="Histidine kinase/HSP90-like ATPase" evidence="6">
    <location>
        <begin position="6"/>
        <end position="46"/>
    </location>
</feature>
<evidence type="ECO:0000259" key="6">
    <source>
        <dbReference type="Pfam" id="PF02518"/>
    </source>
</evidence>
<protein>
    <recommendedName>
        <fullName evidence="2">histidine kinase</fullName>
        <ecNumber evidence="2">2.7.13.3</ecNumber>
    </recommendedName>
</protein>
<accession>A0AAV3UH24</accession>
<keyword evidence="3" id="KW-0808">Transferase</keyword>
<dbReference type="InterPro" id="IPR050736">
    <property type="entry name" value="Sensor_HK_Regulatory"/>
</dbReference>
<comment type="caution">
    <text evidence="7">The sequence shown here is derived from an EMBL/GenBank/DDBJ whole genome shotgun (WGS) entry which is preliminary data.</text>
</comment>
<dbReference type="PANTHER" id="PTHR43711:SF1">
    <property type="entry name" value="HISTIDINE KINASE 1"/>
    <property type="match status" value="1"/>
</dbReference>
<gene>
    <name evidence="7" type="ORF">GCM10025751_21610</name>
</gene>
<dbReference type="AlphaFoldDB" id="A0AAV3UH24"/>
<evidence type="ECO:0000313" key="7">
    <source>
        <dbReference type="EMBL" id="GAA5049128.1"/>
    </source>
</evidence>
<sequence>MFEHGHTIADSGSGLGLSIVKGIAEAHGWSVSAVEGNDGGARFHIRSE</sequence>
<evidence type="ECO:0000256" key="5">
    <source>
        <dbReference type="ARBA" id="ARBA00023012"/>
    </source>
</evidence>
<dbReference type="Gene3D" id="3.30.565.10">
    <property type="entry name" value="Histidine kinase-like ATPase, C-terminal domain"/>
    <property type="match status" value="1"/>
</dbReference>
<keyword evidence="4" id="KW-0418">Kinase</keyword>
<dbReference type="GO" id="GO:0000160">
    <property type="term" value="P:phosphorelay signal transduction system"/>
    <property type="evidence" value="ECO:0007669"/>
    <property type="project" value="UniProtKB-KW"/>
</dbReference>
<dbReference type="EC" id="2.7.13.3" evidence="2"/>
<name>A0AAV3UH24_9EURY</name>
<dbReference type="GO" id="GO:0004673">
    <property type="term" value="F:protein histidine kinase activity"/>
    <property type="evidence" value="ECO:0007669"/>
    <property type="project" value="UniProtKB-EC"/>
</dbReference>
<organism evidence="7 8">
    <name type="scientific">Haladaptatus pallidirubidus</name>
    <dbReference type="NCBI Taxonomy" id="1008152"/>
    <lineage>
        <taxon>Archaea</taxon>
        <taxon>Methanobacteriati</taxon>
        <taxon>Methanobacteriota</taxon>
        <taxon>Stenosarchaea group</taxon>
        <taxon>Halobacteria</taxon>
        <taxon>Halobacteriales</taxon>
        <taxon>Haladaptataceae</taxon>
        <taxon>Haladaptatus</taxon>
    </lineage>
</organism>
<dbReference type="Pfam" id="PF02518">
    <property type="entry name" value="HATPase_c"/>
    <property type="match status" value="1"/>
</dbReference>
<keyword evidence="5" id="KW-0902">Two-component regulatory system</keyword>
<evidence type="ECO:0000256" key="2">
    <source>
        <dbReference type="ARBA" id="ARBA00012438"/>
    </source>
</evidence>
<proteinExistence type="predicted"/>